<organism evidence="1 2">
    <name type="scientific">Thermococcus onnurineus (strain NA1)</name>
    <dbReference type="NCBI Taxonomy" id="523850"/>
    <lineage>
        <taxon>Archaea</taxon>
        <taxon>Methanobacteriati</taxon>
        <taxon>Methanobacteriota</taxon>
        <taxon>Thermococci</taxon>
        <taxon>Thermococcales</taxon>
        <taxon>Thermococcaceae</taxon>
        <taxon>Thermococcus</taxon>
    </lineage>
</organism>
<dbReference type="eggNOG" id="arCOG07094">
    <property type="taxonomic scope" value="Archaea"/>
</dbReference>
<reference evidence="1 2" key="1">
    <citation type="journal article" date="2008" name="J. Bacteriol.">
        <title>The complete genome sequence of Thermococcus onnurineus NA1 reveals a mixed heterotrophic and carboxydotrophic metabolism.</title>
        <authorList>
            <person name="Lee H.S."/>
            <person name="Kang S.G."/>
            <person name="Bae S.S."/>
            <person name="Lim J.K."/>
            <person name="Cho Y."/>
            <person name="Kim Y.J."/>
            <person name="Jeon J.H."/>
            <person name="Cha S.S."/>
            <person name="Kwon K.K."/>
            <person name="Kim H.T."/>
            <person name="Park C.J."/>
            <person name="Lee H.W."/>
            <person name="Kim S.I."/>
            <person name="Chun J."/>
            <person name="Colwell R.R."/>
            <person name="Kim S.J."/>
            <person name="Lee J.H."/>
        </authorList>
    </citation>
    <scope>NUCLEOTIDE SEQUENCE [LARGE SCALE GENOMIC DNA]</scope>
    <source>
        <strain evidence="1 2">NA1</strain>
    </source>
</reference>
<dbReference type="Proteomes" id="UP000002727">
    <property type="component" value="Chromosome"/>
</dbReference>
<proteinExistence type="predicted"/>
<dbReference type="AlphaFoldDB" id="B6YV22"/>
<evidence type="ECO:0000313" key="2">
    <source>
        <dbReference type="Proteomes" id="UP000002727"/>
    </source>
</evidence>
<keyword evidence="2" id="KW-1185">Reference proteome</keyword>
<dbReference type="EMBL" id="CP000855">
    <property type="protein sequence ID" value="ACJ17250.1"/>
    <property type="molecule type" value="Genomic_DNA"/>
</dbReference>
<dbReference type="PATRIC" id="fig|523850.10.peg.1773"/>
<sequence>MVIFIRLSDSIAGMTWRKLLRLEIPENEKKNLEKFYTIVWITVGTWAFWQLKNASWIAAIFGFIAFRNRQT</sequence>
<dbReference type="HOGENOM" id="CLU_2730608_0_0_2"/>
<dbReference type="KEGG" id="ton:TON_1760"/>
<gene>
    <name evidence="1" type="ordered locus">TON_1760</name>
</gene>
<accession>B6YV22</accession>
<protein>
    <submittedName>
        <fullName evidence="1">Conserved hypothetical membrane protein</fullName>
    </submittedName>
</protein>
<name>B6YV22_THEON</name>
<evidence type="ECO:0000313" key="1">
    <source>
        <dbReference type="EMBL" id="ACJ17250.1"/>
    </source>
</evidence>
<dbReference type="STRING" id="523850.TON_1760"/>